<keyword evidence="8" id="KW-1185">Reference proteome</keyword>
<dbReference type="Pfam" id="PF05485">
    <property type="entry name" value="THAP"/>
    <property type="match status" value="1"/>
</dbReference>
<keyword evidence="4" id="KW-0862">Zinc</keyword>
<keyword evidence="5 6" id="KW-0238">DNA-binding</keyword>
<comment type="cofactor">
    <cofactor evidence="1">
        <name>a divalent metal cation</name>
        <dbReference type="ChEBI" id="CHEBI:60240"/>
    </cofactor>
</comment>
<organism evidence="8 9">
    <name type="scientific">Lingula anatina</name>
    <name type="common">Brachiopod</name>
    <name type="synonym">Lingula unguis</name>
    <dbReference type="NCBI Taxonomy" id="7574"/>
    <lineage>
        <taxon>Eukaryota</taxon>
        <taxon>Metazoa</taxon>
        <taxon>Spiralia</taxon>
        <taxon>Lophotrochozoa</taxon>
        <taxon>Brachiopoda</taxon>
        <taxon>Linguliformea</taxon>
        <taxon>Lingulata</taxon>
        <taxon>Lingulida</taxon>
        <taxon>Linguloidea</taxon>
        <taxon>Lingulidae</taxon>
        <taxon>Lingula</taxon>
    </lineage>
</organism>
<reference evidence="9" key="1">
    <citation type="submission" date="2025-08" db="UniProtKB">
        <authorList>
            <consortium name="RefSeq"/>
        </authorList>
    </citation>
    <scope>IDENTIFICATION</scope>
    <source>
        <tissue evidence="9">Gonads</tissue>
    </source>
</reference>
<dbReference type="PANTHER" id="PTHR23080:SF141">
    <property type="entry name" value="TRANSPOSASE HELIX-TURN-HELIX DOMAIN-CONTAINING PROTEIN"/>
    <property type="match status" value="1"/>
</dbReference>
<dbReference type="PANTHER" id="PTHR23080">
    <property type="entry name" value="THAP DOMAIN PROTEIN"/>
    <property type="match status" value="1"/>
</dbReference>
<evidence type="ECO:0000256" key="2">
    <source>
        <dbReference type="ARBA" id="ARBA00022723"/>
    </source>
</evidence>
<keyword evidence="3 6" id="KW-0863">Zinc-finger</keyword>
<sequence>MVHKHCAYGTCNSDSRHADRPHMAGVFFVPFPKPKTNVEKCKRWVHLCGRHVEQFNIDKVSKYTFLCSKHFVGGNGPTEENPDPISARACPEQVSKINRRQRKAPKQRTFQLRHTEKLAKNEQLEVAEALLDLGRNRPPTCQTPEIHKLSLEISNALPSQESEQEITLQYPSTCQTTEIQDFAIDTFNDPPYQESEQGNVRQYRSFGVQTDDLLCNCNKDVETTDASAQTVYTKYELQAKIETIALKNELVRARTVAPTKAFQDKTDAPLLTIDGIKDDKKTFFFFTGLEYLHFLALFTFLGPAVNNLTYWNGKSTNKLPSRRKTKPIDELFMTLVRLRRGYSFFSMSFFFKLSQTVIRSIFTTWIQLLYHHFNDLRPQMFADRSTLRPFLPKSFRSFQNVRCSVDCTEFYVQMPKDFARQGNLYSSYKHHHTFKCCIAVAPNGSGVFVSHLFEGSISDREIFKKCGILDYLNPGDMILVDRGFTVKDILQELHVDVNMPAFLNGRESLTPQEELLTKRLAKARIHVERYNGRVKNFKLISGTIPLSLAPLASQSVFVVCCLVNFQDQLAK</sequence>
<evidence type="ECO:0000313" key="9">
    <source>
        <dbReference type="RefSeq" id="XP_013389213.1"/>
    </source>
</evidence>
<dbReference type="KEGG" id="lak:106157951"/>
<dbReference type="AlphaFoldDB" id="A0A1S3HT68"/>
<dbReference type="SUPFAM" id="SSF57716">
    <property type="entry name" value="Glucocorticoid receptor-like (DNA-binding domain)"/>
    <property type="match status" value="1"/>
</dbReference>
<dbReference type="GO" id="GO:0003677">
    <property type="term" value="F:DNA binding"/>
    <property type="evidence" value="ECO:0007669"/>
    <property type="project" value="UniProtKB-UniRule"/>
</dbReference>
<dbReference type="InParanoid" id="A0A1S3HT68"/>
<name>A0A1S3HT68_LINAN</name>
<evidence type="ECO:0000259" key="7">
    <source>
        <dbReference type="PROSITE" id="PS50950"/>
    </source>
</evidence>
<keyword evidence="2" id="KW-0479">Metal-binding</keyword>
<evidence type="ECO:0000256" key="1">
    <source>
        <dbReference type="ARBA" id="ARBA00001968"/>
    </source>
</evidence>
<dbReference type="Proteomes" id="UP000085678">
    <property type="component" value="Unplaced"/>
</dbReference>
<dbReference type="STRING" id="7574.A0A1S3HT68"/>
<dbReference type="PROSITE" id="PS50950">
    <property type="entry name" value="ZF_THAP"/>
    <property type="match status" value="1"/>
</dbReference>
<dbReference type="GO" id="GO:0008270">
    <property type="term" value="F:zinc ion binding"/>
    <property type="evidence" value="ECO:0007669"/>
    <property type="project" value="UniProtKB-KW"/>
</dbReference>
<proteinExistence type="predicted"/>
<evidence type="ECO:0000256" key="6">
    <source>
        <dbReference type="PROSITE-ProRule" id="PRU00309"/>
    </source>
</evidence>
<dbReference type="Pfam" id="PF13613">
    <property type="entry name" value="HTH_Tnp_4"/>
    <property type="match status" value="1"/>
</dbReference>
<dbReference type="Pfam" id="PF13359">
    <property type="entry name" value="DDE_Tnp_4"/>
    <property type="match status" value="1"/>
</dbReference>
<dbReference type="InterPro" id="IPR027805">
    <property type="entry name" value="Transposase_HTH_dom"/>
</dbReference>
<evidence type="ECO:0000256" key="5">
    <source>
        <dbReference type="ARBA" id="ARBA00023125"/>
    </source>
</evidence>
<feature type="domain" description="THAP-type" evidence="7">
    <location>
        <begin position="1"/>
        <end position="94"/>
    </location>
</feature>
<evidence type="ECO:0000256" key="3">
    <source>
        <dbReference type="ARBA" id="ARBA00022771"/>
    </source>
</evidence>
<evidence type="ECO:0000313" key="8">
    <source>
        <dbReference type="Proteomes" id="UP000085678"/>
    </source>
</evidence>
<dbReference type="RefSeq" id="XP_013389213.1">
    <property type="nucleotide sequence ID" value="XM_013533759.2"/>
</dbReference>
<gene>
    <name evidence="9" type="primary">LOC106157951</name>
</gene>
<evidence type="ECO:0000256" key="4">
    <source>
        <dbReference type="ARBA" id="ARBA00022833"/>
    </source>
</evidence>
<dbReference type="OrthoDB" id="6122338at2759"/>
<dbReference type="InterPro" id="IPR006612">
    <property type="entry name" value="THAP_Znf"/>
</dbReference>
<dbReference type="InterPro" id="IPR027806">
    <property type="entry name" value="HARBI1_dom"/>
</dbReference>
<protein>
    <submittedName>
        <fullName evidence="9">Uncharacterized protein LOC106157951</fullName>
    </submittedName>
</protein>
<accession>A0A1S3HT68</accession>
<dbReference type="GeneID" id="106157951"/>